<sequence length="53" mass="5973">MANVEEGGIDTDTLDFLRSSFTGVSLDKVLSNKRILSWIQDNDLANQFVVRSR</sequence>
<dbReference type="EMBL" id="AP025592">
    <property type="protein sequence ID" value="BDG08614.1"/>
    <property type="molecule type" value="Genomic_DNA"/>
</dbReference>
<name>A0ABM7X9V2_9BACT</name>
<keyword evidence="2" id="KW-1185">Reference proteome</keyword>
<protein>
    <submittedName>
        <fullName evidence="1">Uncharacterized protein</fullName>
    </submittedName>
</protein>
<organism evidence="1 2">
    <name type="scientific">Anaeromyxobacter paludicola</name>
    <dbReference type="NCBI Taxonomy" id="2918171"/>
    <lineage>
        <taxon>Bacteria</taxon>
        <taxon>Pseudomonadati</taxon>
        <taxon>Myxococcota</taxon>
        <taxon>Myxococcia</taxon>
        <taxon>Myxococcales</taxon>
        <taxon>Cystobacterineae</taxon>
        <taxon>Anaeromyxobacteraceae</taxon>
        <taxon>Anaeromyxobacter</taxon>
    </lineage>
</organism>
<evidence type="ECO:0000313" key="2">
    <source>
        <dbReference type="Proteomes" id="UP001162734"/>
    </source>
</evidence>
<accession>A0ABM7X9V2</accession>
<evidence type="ECO:0000313" key="1">
    <source>
        <dbReference type="EMBL" id="BDG08614.1"/>
    </source>
</evidence>
<dbReference type="Proteomes" id="UP001162734">
    <property type="component" value="Chromosome"/>
</dbReference>
<gene>
    <name evidence="1" type="ORF">AMPC_17270</name>
</gene>
<proteinExistence type="predicted"/>
<reference evidence="2" key="1">
    <citation type="journal article" date="2022" name="Int. J. Syst. Evol. Microbiol.">
        <title>Anaeromyxobacter oryzae sp. nov., Anaeromyxobacter diazotrophicus sp. nov. and Anaeromyxobacter paludicola sp. nov., isolated from paddy soils.</title>
        <authorList>
            <person name="Itoh H."/>
            <person name="Xu Z."/>
            <person name="Mise K."/>
            <person name="Masuda Y."/>
            <person name="Ushijima N."/>
            <person name="Hayakawa C."/>
            <person name="Shiratori Y."/>
            <person name="Senoo K."/>
        </authorList>
    </citation>
    <scope>NUCLEOTIDE SEQUENCE [LARGE SCALE GENOMIC DNA]</scope>
    <source>
        <strain evidence="2">Red630</strain>
    </source>
</reference>